<evidence type="ECO:0000256" key="1">
    <source>
        <dbReference type="ARBA" id="ARBA00009981"/>
    </source>
</evidence>
<dbReference type="RefSeq" id="WP_229705697.1">
    <property type="nucleotide sequence ID" value="NZ_BMNB01000003.1"/>
</dbReference>
<gene>
    <name evidence="2" type="ORF">GCM10011608_11000</name>
</gene>
<dbReference type="Proteomes" id="UP000608890">
    <property type="component" value="Unassembled WGS sequence"/>
</dbReference>
<dbReference type="AlphaFoldDB" id="A0A917TMG2"/>
<protein>
    <recommendedName>
        <fullName evidence="4">Antitoxin</fullName>
    </recommendedName>
</protein>
<sequence>MAKRDKVIAVEKSVRDARQYFADVLYDAAAGKVTYITSRGRRIAAVVPLSVADEAVEDSAERDDPSPT</sequence>
<dbReference type="InterPro" id="IPR036165">
    <property type="entry name" value="YefM-like_sf"/>
</dbReference>
<reference evidence="2" key="2">
    <citation type="submission" date="2020-09" db="EMBL/GenBank/DDBJ databases">
        <authorList>
            <person name="Sun Q."/>
            <person name="Zhou Y."/>
        </authorList>
    </citation>
    <scope>NUCLEOTIDE SEQUENCE</scope>
    <source>
        <strain evidence="2">CGMCC 4.7312</strain>
    </source>
</reference>
<reference evidence="2" key="1">
    <citation type="journal article" date="2014" name="Int. J. Syst. Evol. Microbiol.">
        <title>Complete genome sequence of Corynebacterium casei LMG S-19264T (=DSM 44701T), isolated from a smear-ripened cheese.</title>
        <authorList>
            <consortium name="US DOE Joint Genome Institute (JGI-PGF)"/>
            <person name="Walter F."/>
            <person name="Albersmeier A."/>
            <person name="Kalinowski J."/>
            <person name="Ruckert C."/>
        </authorList>
    </citation>
    <scope>NUCLEOTIDE SEQUENCE</scope>
    <source>
        <strain evidence="2">CGMCC 4.7312</strain>
    </source>
</reference>
<comment type="caution">
    <text evidence="2">The sequence shown here is derived from an EMBL/GenBank/DDBJ whole genome shotgun (WGS) entry which is preliminary data.</text>
</comment>
<keyword evidence="3" id="KW-1185">Reference proteome</keyword>
<evidence type="ECO:0008006" key="4">
    <source>
        <dbReference type="Google" id="ProtNLM"/>
    </source>
</evidence>
<organism evidence="2 3">
    <name type="scientific">Micromonospora sonchi</name>
    <dbReference type="NCBI Taxonomy" id="1763543"/>
    <lineage>
        <taxon>Bacteria</taxon>
        <taxon>Bacillati</taxon>
        <taxon>Actinomycetota</taxon>
        <taxon>Actinomycetes</taxon>
        <taxon>Micromonosporales</taxon>
        <taxon>Micromonosporaceae</taxon>
        <taxon>Micromonospora</taxon>
    </lineage>
</organism>
<evidence type="ECO:0000313" key="2">
    <source>
        <dbReference type="EMBL" id="GGM27965.1"/>
    </source>
</evidence>
<dbReference type="NCBIfam" id="TIGR01552">
    <property type="entry name" value="phd_fam"/>
    <property type="match status" value="1"/>
</dbReference>
<dbReference type="Gene3D" id="3.40.1620.10">
    <property type="entry name" value="YefM-like domain"/>
    <property type="match status" value="1"/>
</dbReference>
<proteinExistence type="inferred from homology"/>
<comment type="similarity">
    <text evidence="1">Belongs to the phD/YefM antitoxin family.</text>
</comment>
<name>A0A917TMG2_9ACTN</name>
<dbReference type="SUPFAM" id="SSF143120">
    <property type="entry name" value="YefM-like"/>
    <property type="match status" value="1"/>
</dbReference>
<dbReference type="EMBL" id="BMNB01000003">
    <property type="protein sequence ID" value="GGM27965.1"/>
    <property type="molecule type" value="Genomic_DNA"/>
</dbReference>
<evidence type="ECO:0000313" key="3">
    <source>
        <dbReference type="Proteomes" id="UP000608890"/>
    </source>
</evidence>
<accession>A0A917TMG2</accession>